<organism evidence="3 4">
    <name type="scientific">Marasmius crinis-equi</name>
    <dbReference type="NCBI Taxonomy" id="585013"/>
    <lineage>
        <taxon>Eukaryota</taxon>
        <taxon>Fungi</taxon>
        <taxon>Dikarya</taxon>
        <taxon>Basidiomycota</taxon>
        <taxon>Agaricomycotina</taxon>
        <taxon>Agaricomycetes</taxon>
        <taxon>Agaricomycetidae</taxon>
        <taxon>Agaricales</taxon>
        <taxon>Marasmiineae</taxon>
        <taxon>Marasmiaceae</taxon>
        <taxon>Marasmius</taxon>
    </lineage>
</organism>
<dbReference type="Proteomes" id="UP001465976">
    <property type="component" value="Unassembled WGS sequence"/>
</dbReference>
<sequence length="295" mass="32582">MASTHLSSPSPFHQSVDMSDMNVDGVSAENHSDVSSVSSLAVESASEDITTISESATATSENVAATPESSSYDRHHTIRASPNTHLPSSTNITSGWGEGAVWNDPDGGSAWGTWNNTAGVPQVVSLTSRRRARSDNEDDLFHWRPEDPTHISHKHISQYARTDLQKVMKTSGVLPITNLDGAPTPLWARTQLIRSLPEAQRSRMPGPVFTFAQLNNRRASHTVATQTLHRRIAENKAEIANLQARKQCLRDEMSSIDRQWKTLDNANCDIREQLLGMAEVEKDLDDLYALIVAYR</sequence>
<dbReference type="EMBL" id="JBAHYK010000363">
    <property type="protein sequence ID" value="KAL0574804.1"/>
    <property type="molecule type" value="Genomic_DNA"/>
</dbReference>
<proteinExistence type="predicted"/>
<protein>
    <recommendedName>
        <fullName evidence="5">BZIP domain-containing protein</fullName>
    </recommendedName>
</protein>
<evidence type="ECO:0000256" key="2">
    <source>
        <dbReference type="SAM" id="MobiDB-lite"/>
    </source>
</evidence>
<keyword evidence="4" id="KW-1185">Reference proteome</keyword>
<reference evidence="3 4" key="1">
    <citation type="submission" date="2024-02" db="EMBL/GenBank/DDBJ databases">
        <title>A draft genome for the cacao thread blight pathogen Marasmius crinis-equi.</title>
        <authorList>
            <person name="Cohen S.P."/>
            <person name="Baruah I.K."/>
            <person name="Amoako-Attah I."/>
            <person name="Bukari Y."/>
            <person name="Meinhardt L.W."/>
            <person name="Bailey B.A."/>
        </authorList>
    </citation>
    <scope>NUCLEOTIDE SEQUENCE [LARGE SCALE GENOMIC DNA]</scope>
    <source>
        <strain evidence="3 4">GH-76</strain>
    </source>
</reference>
<accession>A0ABR3FHH5</accession>
<evidence type="ECO:0000313" key="3">
    <source>
        <dbReference type="EMBL" id="KAL0574804.1"/>
    </source>
</evidence>
<feature type="compositionally biased region" description="Low complexity" evidence="2">
    <location>
        <begin position="52"/>
        <end position="61"/>
    </location>
</feature>
<evidence type="ECO:0008006" key="5">
    <source>
        <dbReference type="Google" id="ProtNLM"/>
    </source>
</evidence>
<keyword evidence="1" id="KW-0175">Coiled coil</keyword>
<feature type="compositionally biased region" description="Polar residues" evidence="2">
    <location>
        <begin position="80"/>
        <end position="90"/>
    </location>
</feature>
<feature type="coiled-coil region" evidence="1">
    <location>
        <begin position="225"/>
        <end position="259"/>
    </location>
</feature>
<name>A0ABR3FHH5_9AGAR</name>
<comment type="caution">
    <text evidence="3">The sequence shown here is derived from an EMBL/GenBank/DDBJ whole genome shotgun (WGS) entry which is preliminary data.</text>
</comment>
<evidence type="ECO:0000256" key="1">
    <source>
        <dbReference type="SAM" id="Coils"/>
    </source>
</evidence>
<feature type="region of interest" description="Disordered" evidence="2">
    <location>
        <begin position="52"/>
        <end position="90"/>
    </location>
</feature>
<gene>
    <name evidence="3" type="ORF">V5O48_007161</name>
</gene>
<evidence type="ECO:0000313" key="4">
    <source>
        <dbReference type="Proteomes" id="UP001465976"/>
    </source>
</evidence>